<dbReference type="InterPro" id="IPR013162">
    <property type="entry name" value="CD80_C2-set"/>
</dbReference>
<dbReference type="EMBL" id="SRMA01025058">
    <property type="protein sequence ID" value="TRY99619.1"/>
    <property type="molecule type" value="Genomic_DNA"/>
</dbReference>
<dbReference type="InterPro" id="IPR003599">
    <property type="entry name" value="Ig_sub"/>
</dbReference>
<feature type="transmembrane region" description="Helical" evidence="16">
    <location>
        <begin position="374"/>
        <end position="400"/>
    </location>
</feature>
<evidence type="ECO:0000256" key="3">
    <source>
        <dbReference type="ARBA" id="ARBA00007810"/>
    </source>
</evidence>
<evidence type="ECO:0000256" key="10">
    <source>
        <dbReference type="ARBA" id="ARBA00022989"/>
    </source>
</evidence>
<dbReference type="PANTHER" id="PTHR23277">
    <property type="entry name" value="NECTIN-RELATED"/>
    <property type="match status" value="1"/>
</dbReference>
<accession>A0A553RBS3</accession>
<evidence type="ECO:0000256" key="8">
    <source>
        <dbReference type="ARBA" id="ARBA00022889"/>
    </source>
</evidence>
<organism evidence="18 19">
    <name type="scientific">Danionella cerebrum</name>
    <dbReference type="NCBI Taxonomy" id="2873325"/>
    <lineage>
        <taxon>Eukaryota</taxon>
        <taxon>Metazoa</taxon>
        <taxon>Chordata</taxon>
        <taxon>Craniata</taxon>
        <taxon>Vertebrata</taxon>
        <taxon>Euteleostomi</taxon>
        <taxon>Actinopterygii</taxon>
        <taxon>Neopterygii</taxon>
        <taxon>Teleostei</taxon>
        <taxon>Ostariophysi</taxon>
        <taxon>Cypriniformes</taxon>
        <taxon>Danionidae</taxon>
        <taxon>Danioninae</taxon>
        <taxon>Danionella</taxon>
    </lineage>
</organism>
<sequence>MIVLEWIPLSVNLKIASIVLSFLKTMMFLKLVFYIITIILALITGAHGQVVQMDSNKSGFVGSQVELRCQFVNSNPPVKISQVTWQKLVNGTKQNVAIANPALGVSVLNTFRDRVRFKNPAVRQRTPSLEDTTIIFNKLKLSDESTYICEYTTFPAGNRENMVNLTVNARPLIQMSLSTPSIVAGSKDLKMTVATCISANGKPASVITWETDLDGEYSTQDIPNPDGTITVRSDYLVVPSREIHQQLLTCVSTYNEEQYTDSVTLNIQYEPEVIIDGFDGNWYLNRENVQLTCLADANPPISLFQWRCLNGTLPLSAELRDDVLIFKGPVTYDIAGTYICDATNSIGSASASVEVVVTEFPSFPHGVTQEQQQAGVVIGGAVVCGTVLLAAITLLVVFLYRRRSMFKGDYSTKKQILGNGYSKAGSVPAHPSLPHSLTFSDDSDEEKKLELSRGSSVLGGSVPEFHTCQMKAYHTGLFEDHESCRFNDHIYEFGSEVEVSVDMVPQMDGSVISKEEWYV</sequence>
<evidence type="ECO:0000313" key="18">
    <source>
        <dbReference type="EMBL" id="TRY99620.1"/>
    </source>
</evidence>
<dbReference type="FunFam" id="2.60.40.10:FF:000304">
    <property type="entry name" value="Nectin cell adhesion molecule 1"/>
    <property type="match status" value="1"/>
</dbReference>
<keyword evidence="5 16" id="KW-0812">Transmembrane</keyword>
<feature type="transmembrane region" description="Helical" evidence="16">
    <location>
        <begin position="6"/>
        <end position="24"/>
    </location>
</feature>
<evidence type="ECO:0000256" key="6">
    <source>
        <dbReference type="ARBA" id="ARBA00022729"/>
    </source>
</evidence>
<dbReference type="GO" id="GO:0007156">
    <property type="term" value="P:homophilic cell adhesion via plasma membrane adhesion molecules"/>
    <property type="evidence" value="ECO:0007669"/>
    <property type="project" value="TreeGrafter"/>
</dbReference>
<comment type="caution">
    <text evidence="18">The sequence shown here is derived from an EMBL/GenBank/DDBJ whole genome shotgun (WGS) entry which is preliminary data.</text>
</comment>
<evidence type="ECO:0000259" key="17">
    <source>
        <dbReference type="PROSITE" id="PS50835"/>
    </source>
</evidence>
<dbReference type="GO" id="GO:1902414">
    <property type="term" value="P:protein localization to cell junction"/>
    <property type="evidence" value="ECO:0007669"/>
    <property type="project" value="TreeGrafter"/>
</dbReference>
<keyword evidence="11 16" id="KW-0472">Membrane</keyword>
<dbReference type="InterPro" id="IPR013106">
    <property type="entry name" value="Ig_V-set"/>
</dbReference>
<dbReference type="OrthoDB" id="8718740at2759"/>
<evidence type="ECO:0000256" key="9">
    <source>
        <dbReference type="ARBA" id="ARBA00022949"/>
    </source>
</evidence>
<dbReference type="GO" id="GO:0007157">
    <property type="term" value="P:heterophilic cell-cell adhesion via plasma membrane cell adhesion molecules"/>
    <property type="evidence" value="ECO:0007669"/>
    <property type="project" value="TreeGrafter"/>
</dbReference>
<proteinExistence type="inferred from homology"/>
<dbReference type="SUPFAM" id="SSF48726">
    <property type="entry name" value="Immunoglobulin"/>
    <property type="match status" value="2"/>
</dbReference>
<evidence type="ECO:0000313" key="19">
    <source>
        <dbReference type="Proteomes" id="UP000316079"/>
    </source>
</evidence>
<dbReference type="InterPro" id="IPR013783">
    <property type="entry name" value="Ig-like_fold"/>
</dbReference>
<dbReference type="PANTHER" id="PTHR23277:SF69">
    <property type="entry name" value="NECTIN-1"/>
    <property type="match status" value="1"/>
</dbReference>
<evidence type="ECO:0000256" key="13">
    <source>
        <dbReference type="ARBA" id="ARBA00023180"/>
    </source>
</evidence>
<feature type="domain" description="Ig-like" evidence="17">
    <location>
        <begin position="62"/>
        <end position="166"/>
    </location>
</feature>
<evidence type="ECO:0000256" key="5">
    <source>
        <dbReference type="ARBA" id="ARBA00022692"/>
    </source>
</evidence>
<name>A0A553RBS3_9TELE</name>
<evidence type="ECO:0000256" key="7">
    <source>
        <dbReference type="ARBA" id="ARBA00022737"/>
    </source>
</evidence>
<dbReference type="InterPro" id="IPR007110">
    <property type="entry name" value="Ig-like_dom"/>
</dbReference>
<keyword evidence="4" id="KW-1003">Cell membrane</keyword>
<evidence type="ECO:0000256" key="16">
    <source>
        <dbReference type="SAM" id="Phobius"/>
    </source>
</evidence>
<evidence type="ECO:0000256" key="12">
    <source>
        <dbReference type="ARBA" id="ARBA00023157"/>
    </source>
</evidence>
<keyword evidence="12" id="KW-1015">Disulfide bond</keyword>
<keyword evidence="7" id="KW-0677">Repeat</keyword>
<keyword evidence="6" id="KW-0732">Signal</keyword>
<dbReference type="EMBL" id="SRMA01025058">
    <property type="protein sequence ID" value="TRY99620.1"/>
    <property type="molecule type" value="Genomic_DNA"/>
</dbReference>
<reference evidence="18" key="2">
    <citation type="submission" date="2019-04" db="EMBL/GenBank/DDBJ databases">
        <authorList>
            <person name="Kadobianskyi M."/>
            <person name="Schulze L."/>
            <person name="Schuelke M."/>
            <person name="Judkewitz B."/>
        </authorList>
    </citation>
    <scope>NUCLEOTIDE SEQUENCE</scope>
    <source>
        <strain evidence="18">Bolton</strain>
        <tissue evidence="18">Whole-body</tissue>
    </source>
</reference>
<evidence type="ECO:0000256" key="1">
    <source>
        <dbReference type="ARBA" id="ARBA00004251"/>
    </source>
</evidence>
<dbReference type="SMART" id="SM00409">
    <property type="entry name" value="IG"/>
    <property type="match status" value="2"/>
</dbReference>
<feature type="domain" description="Ig-like" evidence="17">
    <location>
        <begin position="171"/>
        <end position="266"/>
    </location>
</feature>
<comment type="subunit">
    <text evidence="15">Cis- and trans-homodimer. Can form trans-heterodimers.</text>
</comment>
<dbReference type="AlphaFoldDB" id="A0A553RBS3"/>
<evidence type="ECO:0000256" key="15">
    <source>
        <dbReference type="ARBA" id="ARBA00062858"/>
    </source>
</evidence>
<keyword evidence="13" id="KW-0325">Glycoprotein</keyword>
<evidence type="ECO:0000256" key="11">
    <source>
        <dbReference type="ARBA" id="ARBA00023136"/>
    </source>
</evidence>
<feature type="domain" description="Ig-like" evidence="17">
    <location>
        <begin position="271"/>
        <end position="358"/>
    </location>
</feature>
<dbReference type="Pfam" id="PF07686">
    <property type="entry name" value="V-set"/>
    <property type="match status" value="1"/>
</dbReference>
<gene>
    <name evidence="18" type="ORF">DNTS_004816</name>
</gene>
<keyword evidence="8" id="KW-0130">Cell adhesion</keyword>
<keyword evidence="19" id="KW-1185">Reference proteome</keyword>
<comment type="function">
    <text evidence="14">Cell adhesion molecule that promotes cell-cell contacts and plays important roles in the development of the nervous system. Acts by forming homophilic or heterophilic trans-dimers.</text>
</comment>
<dbReference type="Gene3D" id="2.60.40.10">
    <property type="entry name" value="Immunoglobulins"/>
    <property type="match status" value="3"/>
</dbReference>
<dbReference type="Proteomes" id="UP000316079">
    <property type="component" value="Unassembled WGS sequence"/>
</dbReference>
<keyword evidence="9" id="KW-0965">Cell junction</keyword>
<dbReference type="PROSITE" id="PS50835">
    <property type="entry name" value="IG_LIKE"/>
    <property type="match status" value="3"/>
</dbReference>
<dbReference type="InterPro" id="IPR051427">
    <property type="entry name" value="Nectin/Nectin-like"/>
</dbReference>
<dbReference type="GO" id="GO:0005886">
    <property type="term" value="C:plasma membrane"/>
    <property type="evidence" value="ECO:0007669"/>
    <property type="project" value="UniProtKB-SubCell"/>
</dbReference>
<comment type="similarity">
    <text evidence="3">Belongs to the nectin family.</text>
</comment>
<protein>
    <recommendedName>
        <fullName evidence="17">Ig-like domain-containing protein</fullName>
    </recommendedName>
</protein>
<dbReference type="GO" id="GO:0005912">
    <property type="term" value="C:adherens junction"/>
    <property type="evidence" value="ECO:0007669"/>
    <property type="project" value="UniProtKB-SubCell"/>
</dbReference>
<keyword evidence="10 16" id="KW-1133">Transmembrane helix</keyword>
<dbReference type="Pfam" id="PF08205">
    <property type="entry name" value="C2-set_2"/>
    <property type="match status" value="1"/>
</dbReference>
<evidence type="ECO:0000256" key="2">
    <source>
        <dbReference type="ARBA" id="ARBA00004536"/>
    </source>
</evidence>
<evidence type="ECO:0000256" key="4">
    <source>
        <dbReference type="ARBA" id="ARBA00022475"/>
    </source>
</evidence>
<comment type="subcellular location">
    <subcellularLocation>
        <location evidence="2">Cell junction</location>
        <location evidence="2">Adherens junction</location>
    </subcellularLocation>
    <subcellularLocation>
        <location evidence="1">Cell membrane</location>
        <topology evidence="1">Single-pass type I membrane protein</topology>
    </subcellularLocation>
</comment>
<feature type="transmembrane region" description="Helical" evidence="16">
    <location>
        <begin position="31"/>
        <end position="50"/>
    </location>
</feature>
<reference evidence="18 19" key="1">
    <citation type="journal article" date="2019" name="Sci. Data">
        <title>Hybrid genome assembly and annotation of Danionella translucida.</title>
        <authorList>
            <person name="Kadobianskyi M."/>
            <person name="Schulze L."/>
            <person name="Schuelke M."/>
            <person name="Judkewitz B."/>
        </authorList>
    </citation>
    <scope>NUCLEOTIDE SEQUENCE [LARGE SCALE GENOMIC DNA]</scope>
    <source>
        <strain evidence="18 19">Bolton</strain>
    </source>
</reference>
<evidence type="ECO:0000256" key="14">
    <source>
        <dbReference type="ARBA" id="ARBA00058274"/>
    </source>
</evidence>
<dbReference type="InterPro" id="IPR036179">
    <property type="entry name" value="Ig-like_dom_sf"/>
</dbReference>